<organism evidence="6 7">
    <name type="scientific">Rhizobium aouanii</name>
    <dbReference type="NCBI Taxonomy" id="3118145"/>
    <lineage>
        <taxon>Bacteria</taxon>
        <taxon>Pseudomonadati</taxon>
        <taxon>Pseudomonadota</taxon>
        <taxon>Alphaproteobacteria</taxon>
        <taxon>Hyphomicrobiales</taxon>
        <taxon>Rhizobiaceae</taxon>
        <taxon>Rhizobium/Agrobacterium group</taxon>
        <taxon>Rhizobium</taxon>
    </lineage>
</organism>
<protein>
    <submittedName>
        <fullName evidence="6">DoxX family protein</fullName>
    </submittedName>
</protein>
<sequence>MLMRKYAYWISTGLISLLYLASATFYITQGDTVRQLLGALGYPAYLVPLLITVKLLGVAAILSRVNVPLSDLAYSGMFFHLLLALSAHLAAADYAGAPPAVVGLVALAVSFLTQNAARARASPYALPRA</sequence>
<dbReference type="InterPro" id="IPR032808">
    <property type="entry name" value="DoxX"/>
</dbReference>
<evidence type="ECO:0000313" key="7">
    <source>
        <dbReference type="Proteomes" id="UP001531129"/>
    </source>
</evidence>
<feature type="transmembrane region" description="Helical" evidence="5">
    <location>
        <begin position="7"/>
        <end position="27"/>
    </location>
</feature>
<accession>A0ABU8CUK7</accession>
<feature type="transmembrane region" description="Helical" evidence="5">
    <location>
        <begin position="72"/>
        <end position="91"/>
    </location>
</feature>
<evidence type="ECO:0000256" key="4">
    <source>
        <dbReference type="ARBA" id="ARBA00023136"/>
    </source>
</evidence>
<evidence type="ECO:0000256" key="3">
    <source>
        <dbReference type="ARBA" id="ARBA00022989"/>
    </source>
</evidence>
<proteinExistence type="predicted"/>
<dbReference type="Pfam" id="PF13564">
    <property type="entry name" value="DoxX_2"/>
    <property type="match status" value="1"/>
</dbReference>
<evidence type="ECO:0000256" key="1">
    <source>
        <dbReference type="ARBA" id="ARBA00004141"/>
    </source>
</evidence>
<gene>
    <name evidence="6" type="ORF">V8Q02_31555</name>
</gene>
<comment type="subcellular location">
    <subcellularLocation>
        <location evidence="1">Membrane</location>
        <topology evidence="1">Multi-pass membrane protein</topology>
    </subcellularLocation>
</comment>
<feature type="transmembrane region" description="Helical" evidence="5">
    <location>
        <begin position="39"/>
        <end position="60"/>
    </location>
</feature>
<keyword evidence="7" id="KW-1185">Reference proteome</keyword>
<reference evidence="6 7" key="1">
    <citation type="submission" date="2024-01" db="EMBL/GenBank/DDBJ databases">
        <title>Draft genome sequences of three bacterial strains isolated from Acacia saligna represent a potential new species within the genus Rhizobium.</title>
        <authorList>
            <person name="Tambong J.T."/>
            <person name="Mnasri B."/>
        </authorList>
    </citation>
    <scope>NUCLEOTIDE SEQUENCE [LARGE SCALE GENOMIC DNA]</scope>
    <source>
        <strain evidence="6 7">1AS12I</strain>
    </source>
</reference>
<keyword evidence="2 5" id="KW-0812">Transmembrane</keyword>
<dbReference type="Proteomes" id="UP001531129">
    <property type="component" value="Unassembled WGS sequence"/>
</dbReference>
<feature type="transmembrane region" description="Helical" evidence="5">
    <location>
        <begin position="97"/>
        <end position="117"/>
    </location>
</feature>
<evidence type="ECO:0000256" key="2">
    <source>
        <dbReference type="ARBA" id="ARBA00022692"/>
    </source>
</evidence>
<comment type="caution">
    <text evidence="6">The sequence shown here is derived from an EMBL/GenBank/DDBJ whole genome shotgun (WGS) entry which is preliminary data.</text>
</comment>
<evidence type="ECO:0000256" key="5">
    <source>
        <dbReference type="SAM" id="Phobius"/>
    </source>
</evidence>
<dbReference type="EMBL" id="JBAMYC010000025">
    <property type="protein sequence ID" value="MEI1252506.1"/>
    <property type="molecule type" value="Genomic_DNA"/>
</dbReference>
<keyword evidence="3 5" id="KW-1133">Transmembrane helix</keyword>
<keyword evidence="4 5" id="KW-0472">Membrane</keyword>
<evidence type="ECO:0000313" key="6">
    <source>
        <dbReference type="EMBL" id="MEI1252506.1"/>
    </source>
</evidence>
<name>A0ABU8CUK7_9HYPH</name>